<comment type="similarity">
    <text evidence="2 6">Belongs to the fungal hydrophobin family.</text>
</comment>
<gene>
    <name evidence="7" type="ORF">L227DRAFT_560252</name>
</gene>
<evidence type="ECO:0000256" key="1">
    <source>
        <dbReference type="ARBA" id="ARBA00004191"/>
    </source>
</evidence>
<evidence type="ECO:0000313" key="8">
    <source>
        <dbReference type="Proteomes" id="UP000313359"/>
    </source>
</evidence>
<dbReference type="OrthoDB" id="4225815at2759"/>
<dbReference type="CDD" id="cd23507">
    <property type="entry name" value="hydrophobin_I"/>
    <property type="match status" value="1"/>
</dbReference>
<dbReference type="GO" id="GO:0005199">
    <property type="term" value="F:structural constituent of cell wall"/>
    <property type="evidence" value="ECO:0007669"/>
    <property type="project" value="InterPro"/>
</dbReference>
<dbReference type="STRING" id="1328759.A0A5C2SQ95"/>
<sequence length="220" mass="23468">MMFTRALALTSMVSLSVLAAAMPGGSPPPPTTTISVKPGPTSMPKSKCSVGNLQCCNETQKATNPATSVLLALIGVVVQGVDALVGLDCNPISVVNVGGSNQCNAQTVCCPDNNVELSCLQGIVWYPSMEIMMVLASRTTIVIQCAMSTYSDSRMKPAQSLKFSPTTGPGPDRCAPGKRSITVKYHIFAQLCPEVTPHQHTMRYCYISHTYATNDHDRAR</sequence>
<proteinExistence type="inferred from homology"/>
<keyword evidence="4 6" id="KW-0964">Secreted</keyword>
<feature type="chain" id="PRO_5023128428" description="Hydrophobin" evidence="6">
    <location>
        <begin position="20"/>
        <end position="220"/>
    </location>
</feature>
<feature type="signal peptide" evidence="6">
    <location>
        <begin position="1"/>
        <end position="19"/>
    </location>
</feature>
<dbReference type="SMART" id="SM00075">
    <property type="entry name" value="HYDRO"/>
    <property type="match status" value="1"/>
</dbReference>
<evidence type="ECO:0000313" key="7">
    <source>
        <dbReference type="EMBL" id="RPD65514.1"/>
    </source>
</evidence>
<dbReference type="GO" id="GO:0009277">
    <property type="term" value="C:fungal-type cell wall"/>
    <property type="evidence" value="ECO:0007669"/>
    <property type="project" value="InterPro"/>
</dbReference>
<name>A0A5C2SQ95_9APHY</name>
<dbReference type="Proteomes" id="UP000313359">
    <property type="component" value="Unassembled WGS sequence"/>
</dbReference>
<keyword evidence="8" id="KW-1185">Reference proteome</keyword>
<evidence type="ECO:0000256" key="2">
    <source>
        <dbReference type="ARBA" id="ARBA00010446"/>
    </source>
</evidence>
<dbReference type="Pfam" id="PF01185">
    <property type="entry name" value="Hydrophobin"/>
    <property type="match status" value="1"/>
</dbReference>
<protein>
    <recommendedName>
        <fullName evidence="6">Hydrophobin</fullName>
    </recommendedName>
</protein>
<evidence type="ECO:0000256" key="4">
    <source>
        <dbReference type="ARBA" id="ARBA00022525"/>
    </source>
</evidence>
<accession>A0A5C2SQ95</accession>
<dbReference type="EMBL" id="ML122252">
    <property type="protein sequence ID" value="RPD65514.1"/>
    <property type="molecule type" value="Genomic_DNA"/>
</dbReference>
<dbReference type="InterPro" id="IPR001338">
    <property type="entry name" value="Class_I_Hydrophobin"/>
</dbReference>
<organism evidence="7 8">
    <name type="scientific">Lentinus tigrinus ALCF2SS1-6</name>
    <dbReference type="NCBI Taxonomy" id="1328759"/>
    <lineage>
        <taxon>Eukaryota</taxon>
        <taxon>Fungi</taxon>
        <taxon>Dikarya</taxon>
        <taxon>Basidiomycota</taxon>
        <taxon>Agaricomycotina</taxon>
        <taxon>Agaricomycetes</taxon>
        <taxon>Polyporales</taxon>
        <taxon>Polyporaceae</taxon>
        <taxon>Lentinus</taxon>
    </lineage>
</organism>
<dbReference type="AlphaFoldDB" id="A0A5C2SQ95"/>
<keyword evidence="6" id="KW-0732">Signal</keyword>
<keyword evidence="3 6" id="KW-0134">Cell wall</keyword>
<keyword evidence="5 6" id="KW-1015">Disulfide bond</keyword>
<evidence type="ECO:0000256" key="3">
    <source>
        <dbReference type="ARBA" id="ARBA00022512"/>
    </source>
</evidence>
<reference evidence="7" key="1">
    <citation type="journal article" date="2018" name="Genome Biol. Evol.">
        <title>Genomics and development of Lentinus tigrinus, a white-rot wood-decaying mushroom with dimorphic fruiting bodies.</title>
        <authorList>
            <person name="Wu B."/>
            <person name="Xu Z."/>
            <person name="Knudson A."/>
            <person name="Carlson A."/>
            <person name="Chen N."/>
            <person name="Kovaka S."/>
            <person name="LaButti K."/>
            <person name="Lipzen A."/>
            <person name="Pennachio C."/>
            <person name="Riley R."/>
            <person name="Schakwitz W."/>
            <person name="Umezawa K."/>
            <person name="Ohm R.A."/>
            <person name="Grigoriev I.V."/>
            <person name="Nagy L.G."/>
            <person name="Gibbons J."/>
            <person name="Hibbett D."/>
        </authorList>
    </citation>
    <scope>NUCLEOTIDE SEQUENCE [LARGE SCALE GENOMIC DNA]</scope>
    <source>
        <strain evidence="7">ALCF2SS1-6</strain>
    </source>
</reference>
<evidence type="ECO:0000256" key="6">
    <source>
        <dbReference type="RuleBase" id="RU365009"/>
    </source>
</evidence>
<evidence type="ECO:0000256" key="5">
    <source>
        <dbReference type="ARBA" id="ARBA00023157"/>
    </source>
</evidence>
<comment type="subcellular location">
    <subcellularLocation>
        <location evidence="1 6">Secreted</location>
        <location evidence="1 6">Cell wall</location>
    </subcellularLocation>
</comment>